<name>A0A1G6ZCA6_9PSEU</name>
<organism evidence="1 2">
    <name type="scientific">Actinokineospora iranica</name>
    <dbReference type="NCBI Taxonomy" id="1271860"/>
    <lineage>
        <taxon>Bacteria</taxon>
        <taxon>Bacillati</taxon>
        <taxon>Actinomycetota</taxon>
        <taxon>Actinomycetes</taxon>
        <taxon>Pseudonocardiales</taxon>
        <taxon>Pseudonocardiaceae</taxon>
        <taxon>Actinokineospora</taxon>
    </lineage>
</organism>
<dbReference type="AlphaFoldDB" id="A0A1G6ZCA6"/>
<gene>
    <name evidence="1" type="ORF">SAMN05216174_12818</name>
</gene>
<protein>
    <submittedName>
        <fullName evidence="1">Uncharacterized protein</fullName>
    </submittedName>
</protein>
<reference evidence="2" key="1">
    <citation type="submission" date="2016-10" db="EMBL/GenBank/DDBJ databases">
        <authorList>
            <person name="Varghese N."/>
            <person name="Submissions S."/>
        </authorList>
    </citation>
    <scope>NUCLEOTIDE SEQUENCE [LARGE SCALE GENOMIC DNA]</scope>
    <source>
        <strain evidence="2">IBRC-M 10403</strain>
    </source>
</reference>
<sequence>MWIEIGVRVGSQASRRVVELAADRLEWVDAGREIGGMFAVGVD</sequence>
<evidence type="ECO:0000313" key="1">
    <source>
        <dbReference type="EMBL" id="SDE00289.1"/>
    </source>
</evidence>
<dbReference type="EMBL" id="FMZZ01000028">
    <property type="protein sequence ID" value="SDE00289.1"/>
    <property type="molecule type" value="Genomic_DNA"/>
</dbReference>
<accession>A0A1G6ZCA6</accession>
<dbReference type="Proteomes" id="UP000199501">
    <property type="component" value="Unassembled WGS sequence"/>
</dbReference>
<keyword evidence="2" id="KW-1185">Reference proteome</keyword>
<proteinExistence type="predicted"/>
<evidence type="ECO:0000313" key="2">
    <source>
        <dbReference type="Proteomes" id="UP000199501"/>
    </source>
</evidence>